<reference evidence="11 12" key="1">
    <citation type="journal article" date="2015" name="Int. J. Syst. Evol. Microbiol.">
        <title>Tumebacillus algifaecis sp. nov., isolated from decomposing algal scum.</title>
        <authorList>
            <person name="Wu Y.F."/>
            <person name="Zhang B."/>
            <person name="Xing P."/>
            <person name="Wu Q.L."/>
            <person name="Liu S.J."/>
        </authorList>
    </citation>
    <scope>NUCLEOTIDE SEQUENCE [LARGE SCALE GENOMIC DNA]</scope>
    <source>
        <strain evidence="11 12">THMBR28</strain>
    </source>
</reference>
<evidence type="ECO:0000256" key="5">
    <source>
        <dbReference type="ARBA" id="ARBA00023136"/>
    </source>
</evidence>
<evidence type="ECO:0000256" key="7">
    <source>
        <dbReference type="ARBA" id="ARBA00023288"/>
    </source>
</evidence>
<keyword evidence="5" id="KW-0472">Membrane</keyword>
<dbReference type="InterPro" id="IPR046953">
    <property type="entry name" value="Spore_GerAC-like_C"/>
</dbReference>
<comment type="similarity">
    <text evidence="2">Belongs to the GerABKC lipoprotein family.</text>
</comment>
<evidence type="ECO:0000256" key="3">
    <source>
        <dbReference type="ARBA" id="ARBA00022544"/>
    </source>
</evidence>
<dbReference type="InterPro" id="IPR038501">
    <property type="entry name" value="Spore_GerAC_C_sf"/>
</dbReference>
<dbReference type="Pfam" id="PF05504">
    <property type="entry name" value="Spore_GerAC"/>
    <property type="match status" value="1"/>
</dbReference>
<evidence type="ECO:0000256" key="8">
    <source>
        <dbReference type="SAM" id="SignalP"/>
    </source>
</evidence>
<evidence type="ECO:0000256" key="2">
    <source>
        <dbReference type="ARBA" id="ARBA00007886"/>
    </source>
</evidence>
<dbReference type="KEGG" id="tab:CIG75_01390"/>
<keyword evidence="6" id="KW-0564">Palmitate</keyword>
<evidence type="ECO:0000259" key="10">
    <source>
        <dbReference type="Pfam" id="PF25198"/>
    </source>
</evidence>
<dbReference type="PANTHER" id="PTHR35789">
    <property type="entry name" value="SPORE GERMINATION PROTEIN B3"/>
    <property type="match status" value="1"/>
</dbReference>
<keyword evidence="3" id="KW-0309">Germination</keyword>
<gene>
    <name evidence="11" type="ORF">CIG75_01390</name>
</gene>
<evidence type="ECO:0000313" key="12">
    <source>
        <dbReference type="Proteomes" id="UP000214688"/>
    </source>
</evidence>
<proteinExistence type="inferred from homology"/>
<dbReference type="Proteomes" id="UP000214688">
    <property type="component" value="Chromosome"/>
</dbReference>
<evidence type="ECO:0000259" key="9">
    <source>
        <dbReference type="Pfam" id="PF05504"/>
    </source>
</evidence>
<dbReference type="RefSeq" id="WP_094235017.1">
    <property type="nucleotide sequence ID" value="NZ_CP022657.1"/>
</dbReference>
<dbReference type="InterPro" id="IPR057336">
    <property type="entry name" value="GerAC_N"/>
</dbReference>
<evidence type="ECO:0000256" key="4">
    <source>
        <dbReference type="ARBA" id="ARBA00022729"/>
    </source>
</evidence>
<keyword evidence="12" id="KW-1185">Reference proteome</keyword>
<evidence type="ECO:0000256" key="1">
    <source>
        <dbReference type="ARBA" id="ARBA00004635"/>
    </source>
</evidence>
<dbReference type="InterPro" id="IPR008844">
    <property type="entry name" value="Spore_GerAC-like"/>
</dbReference>
<feature type="domain" description="Spore germination protein N-terminal" evidence="10">
    <location>
        <begin position="24"/>
        <end position="197"/>
    </location>
</feature>
<comment type="subcellular location">
    <subcellularLocation>
        <location evidence="1">Membrane</location>
        <topology evidence="1">Lipid-anchor</topology>
    </subcellularLocation>
</comment>
<dbReference type="NCBIfam" id="TIGR02887">
    <property type="entry name" value="spore_ger_x_C"/>
    <property type="match status" value="1"/>
</dbReference>
<dbReference type="GO" id="GO:0009847">
    <property type="term" value="P:spore germination"/>
    <property type="evidence" value="ECO:0007669"/>
    <property type="project" value="InterPro"/>
</dbReference>
<feature type="chain" id="PRO_5039625269" evidence="8">
    <location>
        <begin position="24"/>
        <end position="391"/>
    </location>
</feature>
<accession>A0A223CX48</accession>
<dbReference type="EMBL" id="CP022657">
    <property type="protein sequence ID" value="ASS73757.1"/>
    <property type="molecule type" value="Genomic_DNA"/>
</dbReference>
<protein>
    <submittedName>
        <fullName evidence="11">Uncharacterized protein</fullName>
    </submittedName>
</protein>
<dbReference type="GO" id="GO:0016020">
    <property type="term" value="C:membrane"/>
    <property type="evidence" value="ECO:0007669"/>
    <property type="project" value="UniProtKB-SubCell"/>
</dbReference>
<dbReference type="Pfam" id="PF25198">
    <property type="entry name" value="Spore_GerAC_N"/>
    <property type="match status" value="1"/>
</dbReference>
<keyword evidence="4 8" id="KW-0732">Signal</keyword>
<organism evidence="11 12">
    <name type="scientific">Tumebacillus algifaecis</name>
    <dbReference type="NCBI Taxonomy" id="1214604"/>
    <lineage>
        <taxon>Bacteria</taxon>
        <taxon>Bacillati</taxon>
        <taxon>Bacillota</taxon>
        <taxon>Bacilli</taxon>
        <taxon>Bacillales</taxon>
        <taxon>Alicyclobacillaceae</taxon>
        <taxon>Tumebacillus</taxon>
    </lineage>
</organism>
<feature type="signal peptide" evidence="8">
    <location>
        <begin position="1"/>
        <end position="23"/>
    </location>
</feature>
<sequence>MRRRKAVLTIIALFLALTQTGCWDRTEVNDIAIVLATAYDLDSDGQFRVTVQLPLPGQLGGKSGGGGGTSGSKSYYVDSASGSSIRNASMRLQQRMPRQLFYAHRRVLVIGEELAKRGIRPIFDAVSRIPENRLTSTIVIAKGKGYEILNKQPRFERFSSEGIREIVNTQSVFGVMIKDATQMLSVSKIDAMIPVVQAKFTEGSEEKHEEVQFSGYAVFRDDKMKGEIKGEAVEGIRWLRRKVKPYTVTLKDESGEITVASVFKGSSKVKPIRRGDHFHFQVEVKGTAYLLENLSNLELSAPDNVLKVNRMLSAQVRSTILSAANEIREQESDIAGLGVLVYQQFPKDWQEQYSKDWRAELPKATFDVQAKVEISRIGLTTENLAKRQDTK</sequence>
<name>A0A223CX48_9BACL</name>
<dbReference type="Gene3D" id="3.30.300.210">
    <property type="entry name" value="Nutrient germinant receptor protein C, domain 3"/>
    <property type="match status" value="1"/>
</dbReference>
<evidence type="ECO:0000313" key="11">
    <source>
        <dbReference type="EMBL" id="ASS73757.1"/>
    </source>
</evidence>
<dbReference type="PANTHER" id="PTHR35789:SF1">
    <property type="entry name" value="SPORE GERMINATION PROTEIN B3"/>
    <property type="match status" value="1"/>
</dbReference>
<dbReference type="AlphaFoldDB" id="A0A223CX48"/>
<evidence type="ECO:0000256" key="6">
    <source>
        <dbReference type="ARBA" id="ARBA00023139"/>
    </source>
</evidence>
<dbReference type="OrthoDB" id="9816067at2"/>
<keyword evidence="7" id="KW-0449">Lipoprotein</keyword>
<feature type="domain" description="Spore germination GerAC-like C-terminal" evidence="9">
    <location>
        <begin position="214"/>
        <end position="378"/>
    </location>
</feature>